<feature type="transmembrane region" description="Helical" evidence="1">
    <location>
        <begin position="160"/>
        <end position="178"/>
    </location>
</feature>
<dbReference type="RefSeq" id="WP_326022504.1">
    <property type="nucleotide sequence ID" value="NZ_JAOZYC010000174.1"/>
</dbReference>
<dbReference type="EMBL" id="JAOZYC010000174">
    <property type="protein sequence ID" value="MEB8342919.1"/>
    <property type="molecule type" value="Genomic_DNA"/>
</dbReference>
<organism evidence="2 3">
    <name type="scientific">Streptomyces endophyticus</name>
    <dbReference type="NCBI Taxonomy" id="714166"/>
    <lineage>
        <taxon>Bacteria</taxon>
        <taxon>Bacillati</taxon>
        <taxon>Actinomycetota</taxon>
        <taxon>Actinomycetes</taxon>
        <taxon>Kitasatosporales</taxon>
        <taxon>Streptomycetaceae</taxon>
        <taxon>Streptomyces</taxon>
    </lineage>
</organism>
<keyword evidence="1" id="KW-0472">Membrane</keyword>
<sequence>MTHAPVAPRDSGQQRREPGEVFGGGFALFADMLLVGLLTSVACLPVVTAPAAFSAASATLRGTAHSGVQISVRGYVGELRARLGPRTLLAGLVPPLLALLLLLDSRLVGTDLPGAKLLAPALLLLALGAAVVGLRATALEEPHRLSAREGLVRSLADPRGSLLLAGAVVLAVLLAWAMPMLVPLLPGPLAFAATAVDLRSPTGRPAP</sequence>
<feature type="transmembrane region" description="Helical" evidence="1">
    <location>
        <begin position="26"/>
        <end position="53"/>
    </location>
</feature>
<feature type="transmembrane region" description="Helical" evidence="1">
    <location>
        <begin position="87"/>
        <end position="105"/>
    </location>
</feature>
<name>A0ABU6FGD4_9ACTN</name>
<evidence type="ECO:0000313" key="2">
    <source>
        <dbReference type="EMBL" id="MEB8342919.1"/>
    </source>
</evidence>
<evidence type="ECO:0000313" key="3">
    <source>
        <dbReference type="Proteomes" id="UP001354931"/>
    </source>
</evidence>
<gene>
    <name evidence="2" type="ORF">OKJ99_36040</name>
</gene>
<accession>A0ABU6FGD4</accession>
<evidence type="ECO:0000256" key="1">
    <source>
        <dbReference type="SAM" id="Phobius"/>
    </source>
</evidence>
<keyword evidence="1" id="KW-1133">Transmembrane helix</keyword>
<keyword evidence="1" id="KW-0812">Transmembrane</keyword>
<comment type="caution">
    <text evidence="2">The sequence shown here is derived from an EMBL/GenBank/DDBJ whole genome shotgun (WGS) entry which is preliminary data.</text>
</comment>
<feature type="transmembrane region" description="Helical" evidence="1">
    <location>
        <begin position="117"/>
        <end position="139"/>
    </location>
</feature>
<reference evidence="2 3" key="1">
    <citation type="submission" date="2022-10" db="EMBL/GenBank/DDBJ databases">
        <authorList>
            <person name="Xie J."/>
            <person name="Shen N."/>
        </authorList>
    </citation>
    <scope>NUCLEOTIDE SEQUENCE [LARGE SCALE GENOMIC DNA]</scope>
    <source>
        <strain evidence="2 3">YIM65594</strain>
    </source>
</reference>
<protein>
    <recommendedName>
        <fullName evidence="4">DUF624 domain-containing protein</fullName>
    </recommendedName>
</protein>
<dbReference type="Proteomes" id="UP001354931">
    <property type="component" value="Unassembled WGS sequence"/>
</dbReference>
<keyword evidence="3" id="KW-1185">Reference proteome</keyword>
<proteinExistence type="predicted"/>
<evidence type="ECO:0008006" key="4">
    <source>
        <dbReference type="Google" id="ProtNLM"/>
    </source>
</evidence>